<accession>A0A2N0PIM8</accession>
<reference evidence="1 2" key="1">
    <citation type="submission" date="2016-04" db="EMBL/GenBank/DDBJ databases">
        <title>Genome analyses suggest a sexual origin of heterokaryosis in a supposedly ancient asexual fungus.</title>
        <authorList>
            <person name="Ropars J."/>
            <person name="Sedzielewska K."/>
            <person name="Noel J."/>
            <person name="Charron P."/>
            <person name="Farinelli L."/>
            <person name="Marton T."/>
            <person name="Kruger M."/>
            <person name="Pelin A."/>
            <person name="Brachmann A."/>
            <person name="Corradi N."/>
        </authorList>
    </citation>
    <scope>NUCLEOTIDE SEQUENCE [LARGE SCALE GENOMIC DNA]</scope>
    <source>
        <strain evidence="1 2">A5</strain>
    </source>
</reference>
<protein>
    <submittedName>
        <fullName evidence="1">Uncharacterized protein</fullName>
    </submittedName>
</protein>
<dbReference type="Proteomes" id="UP000232722">
    <property type="component" value="Unassembled WGS sequence"/>
</dbReference>
<dbReference type="EMBL" id="LLXJ01000725">
    <property type="protein sequence ID" value="PKC06691.1"/>
    <property type="molecule type" value="Genomic_DNA"/>
</dbReference>
<reference evidence="1 2" key="2">
    <citation type="submission" date="2017-09" db="EMBL/GenBank/DDBJ databases">
        <title>Extensive intraspecific genome diversity in a model arbuscular mycorrhizal fungus.</title>
        <authorList>
            <person name="Chen E.C."/>
            <person name="Morin E."/>
            <person name="Beaudet D."/>
            <person name="Noel J."/>
            <person name="Ndikumana S."/>
            <person name="Charron P."/>
            <person name="St-Onge C."/>
            <person name="Giorgi J."/>
            <person name="Grigoriev I.V."/>
            <person name="Roux C."/>
            <person name="Martin F.M."/>
            <person name="Corradi N."/>
        </authorList>
    </citation>
    <scope>NUCLEOTIDE SEQUENCE [LARGE SCALE GENOMIC DNA]</scope>
    <source>
        <strain evidence="1 2">A5</strain>
    </source>
</reference>
<evidence type="ECO:0000313" key="2">
    <source>
        <dbReference type="Proteomes" id="UP000232722"/>
    </source>
</evidence>
<organism evidence="1 2">
    <name type="scientific">Rhizophagus irregularis</name>
    <dbReference type="NCBI Taxonomy" id="588596"/>
    <lineage>
        <taxon>Eukaryota</taxon>
        <taxon>Fungi</taxon>
        <taxon>Fungi incertae sedis</taxon>
        <taxon>Mucoromycota</taxon>
        <taxon>Glomeromycotina</taxon>
        <taxon>Glomeromycetes</taxon>
        <taxon>Glomerales</taxon>
        <taxon>Glomeraceae</taxon>
        <taxon>Rhizophagus</taxon>
    </lineage>
</organism>
<dbReference type="AlphaFoldDB" id="A0A2N0PIM8"/>
<evidence type="ECO:0000313" key="1">
    <source>
        <dbReference type="EMBL" id="PKC06691.1"/>
    </source>
</evidence>
<proteinExistence type="predicted"/>
<comment type="caution">
    <text evidence="1">The sequence shown here is derived from an EMBL/GenBank/DDBJ whole genome shotgun (WGS) entry which is preliminary data.</text>
</comment>
<name>A0A2N0PIM8_9GLOM</name>
<sequence length="81" mass="9478">MPKVFVTDANPGIDTAIWSKFDGLFNQFKKNFYECQNSLEPKFLNNSNSTLIDMFLAINERLEEEQNNNDYANWHNTLLIT</sequence>
<gene>
    <name evidence="1" type="ORF">RhiirA5_419202</name>
</gene>